<feature type="chain" id="PRO_5014669593" evidence="1">
    <location>
        <begin position="20"/>
        <end position="76"/>
    </location>
</feature>
<dbReference type="AlphaFoldDB" id="A0A2M4CDI7"/>
<dbReference type="EMBL" id="GGFJ01013857">
    <property type="protein sequence ID" value="MBW62998.1"/>
    <property type="molecule type" value="Transcribed_RNA"/>
</dbReference>
<evidence type="ECO:0000313" key="2">
    <source>
        <dbReference type="EMBL" id="MBW62998.1"/>
    </source>
</evidence>
<feature type="signal peptide" evidence="1">
    <location>
        <begin position="1"/>
        <end position="19"/>
    </location>
</feature>
<accession>A0A2M4CDI7</accession>
<reference evidence="2" key="1">
    <citation type="submission" date="2018-01" db="EMBL/GenBank/DDBJ databases">
        <title>An insight into the sialome of Amazonian anophelines.</title>
        <authorList>
            <person name="Ribeiro J.M."/>
            <person name="Scarpassa V."/>
            <person name="Calvo E."/>
        </authorList>
    </citation>
    <scope>NUCLEOTIDE SEQUENCE</scope>
    <source>
        <tissue evidence="2">Salivary glands</tissue>
    </source>
</reference>
<name>A0A2M4CDI7_9DIPT</name>
<organism evidence="2">
    <name type="scientific">Anopheles marajoara</name>
    <dbReference type="NCBI Taxonomy" id="58244"/>
    <lineage>
        <taxon>Eukaryota</taxon>
        <taxon>Metazoa</taxon>
        <taxon>Ecdysozoa</taxon>
        <taxon>Arthropoda</taxon>
        <taxon>Hexapoda</taxon>
        <taxon>Insecta</taxon>
        <taxon>Pterygota</taxon>
        <taxon>Neoptera</taxon>
        <taxon>Endopterygota</taxon>
        <taxon>Diptera</taxon>
        <taxon>Nematocera</taxon>
        <taxon>Culicoidea</taxon>
        <taxon>Culicidae</taxon>
        <taxon>Anophelinae</taxon>
        <taxon>Anopheles</taxon>
    </lineage>
</organism>
<protein>
    <submittedName>
        <fullName evidence="2">Putative secreted protein</fullName>
    </submittedName>
</protein>
<sequence length="76" mass="8137">MVIIYLVVFAVRACVCVKGQRGGELLVMTADNNNNNAEREGLAMQNGDGTCIYMHVYPTCSMKAAATTTTTTTKSS</sequence>
<evidence type="ECO:0000256" key="1">
    <source>
        <dbReference type="SAM" id="SignalP"/>
    </source>
</evidence>
<keyword evidence="1" id="KW-0732">Signal</keyword>
<proteinExistence type="predicted"/>